<dbReference type="InterPro" id="IPR027417">
    <property type="entry name" value="P-loop_NTPase"/>
</dbReference>
<dbReference type="Gene3D" id="3.40.50.300">
    <property type="entry name" value="P-loop containing nucleotide triphosphate hydrolases"/>
    <property type="match status" value="1"/>
</dbReference>
<comment type="caution">
    <text evidence="2">The sequence shown here is derived from an EMBL/GenBank/DDBJ whole genome shotgun (WGS) entry which is preliminary data.</text>
</comment>
<dbReference type="PANTHER" id="PTHR37291:SF1">
    <property type="entry name" value="TYPE IV METHYL-DIRECTED RESTRICTION ENZYME ECOKMCRB SUBUNIT"/>
    <property type="match status" value="1"/>
</dbReference>
<dbReference type="CDD" id="cd00009">
    <property type="entry name" value="AAA"/>
    <property type="match status" value="1"/>
</dbReference>
<dbReference type="InterPro" id="IPR052934">
    <property type="entry name" value="Methyl-DNA_Rec/Restrict_Enz"/>
</dbReference>
<accession>A0ABU7RYA1</accession>
<dbReference type="InterPro" id="IPR036388">
    <property type="entry name" value="WH-like_DNA-bd_sf"/>
</dbReference>
<evidence type="ECO:0000313" key="2">
    <source>
        <dbReference type="EMBL" id="MEE6261174.1"/>
    </source>
</evidence>
<organism evidence="2 3">
    <name type="scientific">Plantactinospora sonchi</name>
    <dbReference type="NCBI Taxonomy" id="1544735"/>
    <lineage>
        <taxon>Bacteria</taxon>
        <taxon>Bacillati</taxon>
        <taxon>Actinomycetota</taxon>
        <taxon>Actinomycetes</taxon>
        <taxon>Micromonosporales</taxon>
        <taxon>Micromonosporaceae</taxon>
        <taxon>Plantactinospora</taxon>
    </lineage>
</organism>
<dbReference type="PANTHER" id="PTHR37291">
    <property type="entry name" value="5-METHYLCYTOSINE-SPECIFIC RESTRICTION ENZYME B"/>
    <property type="match status" value="1"/>
</dbReference>
<dbReference type="EMBL" id="JAZGQK010000019">
    <property type="protein sequence ID" value="MEE6261174.1"/>
    <property type="molecule type" value="Genomic_DNA"/>
</dbReference>
<keyword evidence="3" id="KW-1185">Reference proteome</keyword>
<evidence type="ECO:0000259" key="1">
    <source>
        <dbReference type="SMART" id="SM00382"/>
    </source>
</evidence>
<dbReference type="SMART" id="SM00382">
    <property type="entry name" value="AAA"/>
    <property type="match status" value="1"/>
</dbReference>
<dbReference type="Pfam" id="PF07728">
    <property type="entry name" value="AAA_5"/>
    <property type="match status" value="1"/>
</dbReference>
<dbReference type="RefSeq" id="WP_331216286.1">
    <property type="nucleotide sequence ID" value="NZ_JAZGQK010000019.1"/>
</dbReference>
<dbReference type="InterPro" id="IPR003593">
    <property type="entry name" value="AAA+_ATPase"/>
</dbReference>
<dbReference type="SUPFAM" id="SSF52540">
    <property type="entry name" value="P-loop containing nucleoside triphosphate hydrolases"/>
    <property type="match status" value="1"/>
</dbReference>
<gene>
    <name evidence="2" type="ORF">V1633_22085</name>
</gene>
<feature type="domain" description="AAA+ ATPase" evidence="1">
    <location>
        <begin position="433"/>
        <end position="596"/>
    </location>
</feature>
<sequence>MPEGLRSALLLRTCLEVLRDVGEPTHGREVLRQVSDRVDLSPEEQAPGGSGAPRWTVHVRFLSGDAATIGWVVKQNYLWWITEAGLAALDRCATAEELHAEFRQRRAEVSRSRKQASRKFSGSLNTIVEALSGLPAGMWTSHEDLAELVGGNPEEIAHLLAKEPVPNAHRVLRATGEVPQPMHQHFKYRGADLTEKLGQEGVEFVADRAVPEQRITADILRDLTKDGASPGTRRAWLVRGSNVDGVDVVPEWLAGGWVSLAASQLPETGPEVDPQRLQQLVADSYRHKSYSVREKLVGQFNAFLRLMREGDFLLTVHRGDVHLGVVDGPPTFVASPDHRSNLRRPVRWLSTRQPIDLAQLPAPLPTLIQSQDDVVDLTDGLDALERLYAPLLAEAPPAAPAAEARLGEVTDEFAEELLTDPDWLRELRDLLAERRQVILYGPPGTGKTYLAHRLAGRLTESHAVKLIQFHPSYTYEDFFEGFRPESGEDGTLRFKLTSGPLRKLADDAREHPSTPYILIIDEINRGNLAKVFGELYFLLEYRDQRISLQYSAEDFTLPANLYLVGTMNTADRSIAPVDAAMRRRFAFVELHPSRPPVSGLLRRWLDARAYPSEAADLLDALNARLADADHAIGPSFLMRDSVYNTTHGLERVWRHDILPLLTEHHYADELDVAAHYGLDALRSAGPDPVPES</sequence>
<proteinExistence type="predicted"/>
<dbReference type="Gene3D" id="1.10.10.10">
    <property type="entry name" value="Winged helix-like DNA-binding domain superfamily/Winged helix DNA-binding domain"/>
    <property type="match status" value="1"/>
</dbReference>
<reference evidence="2 3" key="1">
    <citation type="submission" date="2024-01" db="EMBL/GenBank/DDBJ databases">
        <title>Genome insights into Plantactinospora sonchi sp. nov.</title>
        <authorList>
            <person name="Wang L."/>
        </authorList>
    </citation>
    <scope>NUCLEOTIDE SEQUENCE [LARGE SCALE GENOMIC DNA]</scope>
    <source>
        <strain evidence="2 3">NEAU-QY2</strain>
    </source>
</reference>
<dbReference type="Proteomes" id="UP001332243">
    <property type="component" value="Unassembled WGS sequence"/>
</dbReference>
<protein>
    <submittedName>
        <fullName evidence="2">AAA family ATPase</fullName>
    </submittedName>
</protein>
<evidence type="ECO:0000313" key="3">
    <source>
        <dbReference type="Proteomes" id="UP001332243"/>
    </source>
</evidence>
<dbReference type="InterPro" id="IPR011704">
    <property type="entry name" value="ATPase_dyneun-rel_AAA"/>
</dbReference>
<name>A0ABU7RYA1_9ACTN</name>